<dbReference type="KEGG" id="vg:18158381"/>
<dbReference type="GeneID" id="18158381"/>
<evidence type="ECO:0000313" key="4">
    <source>
        <dbReference type="Proteomes" id="UP000144311"/>
    </source>
</evidence>
<proteinExistence type="inferred from homology"/>
<dbReference type="InterPro" id="IPR038765">
    <property type="entry name" value="Papain-like_cys_pep_sf"/>
</dbReference>
<organism evidence="3 4">
    <name type="scientific">Squirrelpox virus</name>
    <dbReference type="NCBI Taxonomy" id="240426"/>
    <lineage>
        <taxon>Viruses</taxon>
        <taxon>Varidnaviria</taxon>
        <taxon>Bamfordvirae</taxon>
        <taxon>Nucleocytoviricota</taxon>
        <taxon>Pokkesviricetes</taxon>
        <taxon>Chitovirales</taxon>
        <taxon>Poxviridae</taxon>
        <taxon>Chordopoxvirinae</taxon>
        <taxon>Sciuripoxvirus</taxon>
        <taxon>Sciuripoxvirus squirrelpox</taxon>
    </lineage>
</organism>
<reference evidence="3 4" key="2">
    <citation type="submission" date="2013-10" db="EMBL/GenBank/DDBJ databases">
        <title>The genome of epidemic Squirrel Poxvirus reveals novel virulence genes.</title>
        <authorList>
            <person name="Darby A.C."/>
            <person name="McInnes C.J."/>
            <person name="Kjaer K.H."/>
            <person name="Wood A.R."/>
            <person name="Hughes M."/>
            <person name="Martensen P.M."/>
            <person name="Radford A.D."/>
            <person name="Hall N."/>
            <person name="Chantrey J."/>
        </authorList>
    </citation>
    <scope>NUCLEOTIDE SEQUENCE [LARGE SCALE GENOMIC DNA]</scope>
    <source>
        <strain evidence="3">Red squirrel UK</strain>
    </source>
</reference>
<dbReference type="InterPro" id="IPR024453">
    <property type="entry name" value="Peptidase_C92"/>
</dbReference>
<evidence type="ECO:0000313" key="3">
    <source>
        <dbReference type="EMBL" id="CCD83233.1"/>
    </source>
</evidence>
<name>U3UBC7_9POXV</name>
<dbReference type="EMBL" id="HE601899">
    <property type="protein sequence ID" value="CCD83233.1"/>
    <property type="molecule type" value="Genomic_DNA"/>
</dbReference>
<dbReference type="RefSeq" id="YP_008658475.1">
    <property type="nucleotide sequence ID" value="NC_022563.1"/>
</dbReference>
<dbReference type="Proteomes" id="UP000144311">
    <property type="component" value="Segment"/>
</dbReference>
<protein>
    <recommendedName>
        <fullName evidence="2">Protein OPG091</fullName>
    </recommendedName>
</protein>
<sequence length="188" mass="20045">MDAATSASVIACYAPRGAVIFTNTPFSLTSHLNPSEDKHAAIYIGFGSVSRMLSVTGLASAAVCDEQPSVVESTVLTGVHVLSLESLLRDTTSVRVYVLDGDHGHLAAPAADVMAEAADAAFDMVGTPYGFGVNSMYCFKMVAACYARAGVDVLTERILGRDVVLSQSFKRDPRWRKMYDSETGLIDP</sequence>
<keyword evidence="4" id="KW-1185">Reference proteome</keyword>
<gene>
    <name evidence="3" type="primary">G6R</name>
    <name evidence="3" type="ORF">SQPV_0500</name>
</gene>
<evidence type="ECO:0000256" key="2">
    <source>
        <dbReference type="ARBA" id="ARBA00034814"/>
    </source>
</evidence>
<dbReference type="OrthoDB" id="14259at10239"/>
<dbReference type="SUPFAM" id="SSF54001">
    <property type="entry name" value="Cysteine proteinases"/>
    <property type="match status" value="1"/>
</dbReference>
<dbReference type="Pfam" id="PF05708">
    <property type="entry name" value="Peptidase_C92"/>
    <property type="match status" value="1"/>
</dbReference>
<reference evidence="3 4" key="1">
    <citation type="submission" date="2011-10" db="EMBL/GenBank/DDBJ databases">
        <authorList>
            <person name="Darby A."/>
        </authorList>
    </citation>
    <scope>NUCLEOTIDE SEQUENCE [LARGE SCALE GENOMIC DNA]</scope>
    <source>
        <strain evidence="3">Red squirrel UK</strain>
    </source>
</reference>
<accession>U3UBC7</accession>
<dbReference type="Gene3D" id="3.90.1720.10">
    <property type="entry name" value="endopeptidase domain like (from Nostoc punctiforme)"/>
    <property type="match status" value="1"/>
</dbReference>
<comment type="similarity">
    <text evidence="1">Belongs to the orthopoxvirus OPG091 family.</text>
</comment>
<evidence type="ECO:0000256" key="1">
    <source>
        <dbReference type="ARBA" id="ARBA00034761"/>
    </source>
</evidence>